<organism evidence="2">
    <name type="scientific">Streptomyces sp. R02</name>
    <dbReference type="NCBI Taxonomy" id="3238623"/>
    <lineage>
        <taxon>Bacteria</taxon>
        <taxon>Bacillati</taxon>
        <taxon>Actinomycetota</taxon>
        <taxon>Actinomycetes</taxon>
        <taxon>Kitasatosporales</taxon>
        <taxon>Streptomycetaceae</taxon>
        <taxon>Streptomyces</taxon>
    </lineage>
</organism>
<dbReference type="RefSeq" id="WP_369156009.1">
    <property type="nucleotide sequence ID" value="NZ_CP163429.1"/>
</dbReference>
<reference evidence="2" key="1">
    <citation type="submission" date="2024-07" db="EMBL/GenBank/DDBJ databases">
        <authorList>
            <person name="Yu S.T."/>
        </authorList>
    </citation>
    <scope>NUCLEOTIDE SEQUENCE</scope>
    <source>
        <strain evidence="2">R02</strain>
    </source>
</reference>
<dbReference type="EMBL" id="CP163429">
    <property type="protein sequence ID" value="XDP94198.1"/>
    <property type="molecule type" value="Genomic_DNA"/>
</dbReference>
<evidence type="ECO:0000313" key="2">
    <source>
        <dbReference type="EMBL" id="XDP94198.1"/>
    </source>
</evidence>
<sequence>MFKSIKITVLAGVLGSSVLIGLGAVQAAAVESPGKCTNNGRGQVRCEDVRKEQVSSEEHGPIHLVNDMKQQCSGSGTVSCAARVLVDGEES</sequence>
<evidence type="ECO:0000256" key="1">
    <source>
        <dbReference type="SAM" id="SignalP"/>
    </source>
</evidence>
<name>A0AB39LMW1_9ACTN</name>
<protein>
    <submittedName>
        <fullName evidence="2">Uncharacterized protein</fullName>
    </submittedName>
</protein>
<feature type="chain" id="PRO_5044342649" evidence="1">
    <location>
        <begin position="28"/>
        <end position="91"/>
    </location>
</feature>
<keyword evidence="1" id="KW-0732">Signal</keyword>
<proteinExistence type="predicted"/>
<accession>A0AB39LMW1</accession>
<dbReference type="AlphaFoldDB" id="A0AB39LMW1"/>
<gene>
    <name evidence="2" type="ORF">AB5J57_11920</name>
</gene>
<feature type="signal peptide" evidence="1">
    <location>
        <begin position="1"/>
        <end position="27"/>
    </location>
</feature>